<evidence type="ECO:0000256" key="1">
    <source>
        <dbReference type="SAM" id="MobiDB-lite"/>
    </source>
</evidence>
<organism evidence="3 4">
    <name type="scientific">Paroceanicella profunda</name>
    <dbReference type="NCBI Taxonomy" id="2579971"/>
    <lineage>
        <taxon>Bacteria</taxon>
        <taxon>Pseudomonadati</taxon>
        <taxon>Pseudomonadota</taxon>
        <taxon>Alphaproteobacteria</taxon>
        <taxon>Rhodobacterales</taxon>
        <taxon>Paracoccaceae</taxon>
        <taxon>Paroceanicella</taxon>
    </lineage>
</organism>
<dbReference type="Pfam" id="PF01476">
    <property type="entry name" value="LysM"/>
    <property type="match status" value="1"/>
</dbReference>
<dbReference type="InterPro" id="IPR018392">
    <property type="entry name" value="LysM"/>
</dbReference>
<dbReference type="CDD" id="cd00118">
    <property type="entry name" value="LysM"/>
    <property type="match status" value="1"/>
</dbReference>
<dbReference type="SMART" id="SM00257">
    <property type="entry name" value="LysM"/>
    <property type="match status" value="1"/>
</dbReference>
<proteinExistence type="predicted"/>
<reference evidence="3 4" key="1">
    <citation type="submission" date="2019-06" db="EMBL/GenBank/DDBJ databases">
        <title>Genome sequence of Rhodobacteraceae bacterium D4M1.</title>
        <authorList>
            <person name="Cao J."/>
        </authorList>
    </citation>
    <scope>NUCLEOTIDE SEQUENCE [LARGE SCALE GENOMIC DNA]</scope>
    <source>
        <strain evidence="3 4">D4M1</strain>
    </source>
</reference>
<gene>
    <name evidence="3" type="ORF">FDP22_03250</name>
</gene>
<evidence type="ECO:0000313" key="4">
    <source>
        <dbReference type="Proteomes" id="UP000305888"/>
    </source>
</evidence>
<dbReference type="Gene3D" id="3.10.350.10">
    <property type="entry name" value="LysM domain"/>
    <property type="match status" value="1"/>
</dbReference>
<keyword evidence="4" id="KW-1185">Reference proteome</keyword>
<dbReference type="OrthoDB" id="8479038at2"/>
<accession>A0A5B8FGH9</accession>
<dbReference type="KEGG" id="ppru:FDP22_03250"/>
<sequence length="372" mass="40010">MSQHPRGDTMPRSATRPTRGDRRSARFGPAALAVALIAGLAAGLPAGRAAAQEACGPYVVQRGDTLRSITRRVFGHDRYLVLYDANRDVLSSPNALEVGQVLRLPCEDGSMPPESAMQAARRTLDPPGIRPRGPAEEEVRFVTAGGMPPLVATGLPGRGLLPELVRRVMAAAAPGQSFRIDEVRDADAQLATLLPMGAFDLGFPWVQPDCPARLSAPREVQRLCEDYAFSEPLMTLDLVFYGPDTLPRDLAGVRICLPAEYVGPDPIETGLLPRGADLVRDESLADCLRPGPDAAQAVFTNRETLPQPPEGLRELSRHSRKAALVAVAAKGNPLAMARLNAFSAGVRDVTTEEDWPGIVRGTLSDWRRAPAR</sequence>
<dbReference type="InterPro" id="IPR036779">
    <property type="entry name" value="LysM_dom_sf"/>
</dbReference>
<feature type="domain" description="LysM" evidence="2">
    <location>
        <begin position="56"/>
        <end position="104"/>
    </location>
</feature>
<evidence type="ECO:0000259" key="2">
    <source>
        <dbReference type="PROSITE" id="PS51782"/>
    </source>
</evidence>
<dbReference type="AlphaFoldDB" id="A0A5B8FGH9"/>
<dbReference type="EMBL" id="CP040818">
    <property type="protein sequence ID" value="QDL90888.1"/>
    <property type="molecule type" value="Genomic_DNA"/>
</dbReference>
<feature type="region of interest" description="Disordered" evidence="1">
    <location>
        <begin position="1"/>
        <end position="24"/>
    </location>
</feature>
<dbReference type="PROSITE" id="PS51782">
    <property type="entry name" value="LYSM"/>
    <property type="match status" value="1"/>
</dbReference>
<name>A0A5B8FGH9_9RHOB</name>
<dbReference type="Proteomes" id="UP000305888">
    <property type="component" value="Chromosome"/>
</dbReference>
<evidence type="ECO:0000313" key="3">
    <source>
        <dbReference type="EMBL" id="QDL90888.1"/>
    </source>
</evidence>
<protein>
    <submittedName>
        <fullName evidence="3">LysM peptidoglycan-binding domain-containing protein</fullName>
    </submittedName>
</protein>